<dbReference type="GO" id="GO:0003725">
    <property type="term" value="F:double-stranded RNA binding"/>
    <property type="evidence" value="ECO:0007669"/>
    <property type="project" value="TreeGrafter"/>
</dbReference>
<organism evidence="11 12">
    <name type="scientific">Microtus ochrogaster</name>
    <name type="common">Prairie vole</name>
    <dbReference type="NCBI Taxonomy" id="79684"/>
    <lineage>
        <taxon>Eukaryota</taxon>
        <taxon>Metazoa</taxon>
        <taxon>Chordata</taxon>
        <taxon>Craniata</taxon>
        <taxon>Vertebrata</taxon>
        <taxon>Euteleostomi</taxon>
        <taxon>Mammalia</taxon>
        <taxon>Eutheria</taxon>
        <taxon>Euarchontoglires</taxon>
        <taxon>Glires</taxon>
        <taxon>Rodentia</taxon>
        <taxon>Myomorpha</taxon>
        <taxon>Muroidea</taxon>
        <taxon>Cricetidae</taxon>
        <taxon>Arvicolinae</taxon>
        <taxon>Microtus</taxon>
    </lineage>
</organism>
<dbReference type="Proteomes" id="UP000710432">
    <property type="component" value="Unassembled WGS sequence"/>
</dbReference>
<evidence type="ECO:0000256" key="1">
    <source>
        <dbReference type="ARBA" id="ARBA00004141"/>
    </source>
</evidence>
<evidence type="ECO:0000256" key="10">
    <source>
        <dbReference type="SAM" id="SignalP"/>
    </source>
</evidence>
<feature type="transmembrane region" description="Helical" evidence="9">
    <location>
        <begin position="778"/>
        <end position="797"/>
    </location>
</feature>
<gene>
    <name evidence="11" type="ORF">LTLLF_103740</name>
</gene>
<dbReference type="AlphaFoldDB" id="A0A8J6GKF7"/>
<dbReference type="PANTHER" id="PTHR12185">
    <property type="entry name" value="SID1 TRANSMEMBRANE FAMILY MEMEBER"/>
    <property type="match status" value="1"/>
</dbReference>
<feature type="transmembrane region" description="Helical" evidence="9">
    <location>
        <begin position="803"/>
        <end position="824"/>
    </location>
</feature>
<dbReference type="PANTHER" id="PTHR12185:SF15">
    <property type="entry name" value="SID1 TRANSMEMBRANE FAMILY MEMBER 1"/>
    <property type="match status" value="1"/>
</dbReference>
<dbReference type="EMBL" id="JAATJU010021751">
    <property type="protein sequence ID" value="KAH0512820.1"/>
    <property type="molecule type" value="Genomic_DNA"/>
</dbReference>
<evidence type="ECO:0000256" key="3">
    <source>
        <dbReference type="ARBA" id="ARBA00022692"/>
    </source>
</evidence>
<accession>A0A8J6GKF7</accession>
<proteinExistence type="inferred from homology"/>
<feature type="transmembrane region" description="Helical" evidence="9">
    <location>
        <begin position="407"/>
        <end position="426"/>
    </location>
</feature>
<keyword evidence="3 9" id="KW-0812">Transmembrane</keyword>
<keyword evidence="6 9" id="KW-0472">Membrane</keyword>
<feature type="transmembrane region" description="Helical" evidence="9">
    <location>
        <begin position="887"/>
        <end position="906"/>
    </location>
</feature>
<dbReference type="Pfam" id="PF13965">
    <property type="entry name" value="SID-1_RNA_chan"/>
    <property type="match status" value="2"/>
</dbReference>
<evidence type="ECO:0000256" key="5">
    <source>
        <dbReference type="ARBA" id="ARBA00022989"/>
    </source>
</evidence>
<feature type="compositionally biased region" description="Acidic residues" evidence="8">
    <location>
        <begin position="492"/>
        <end position="502"/>
    </location>
</feature>
<feature type="transmembrane region" description="Helical" evidence="9">
    <location>
        <begin position="592"/>
        <end position="610"/>
    </location>
</feature>
<reference evidence="11" key="1">
    <citation type="submission" date="2020-03" db="EMBL/GenBank/DDBJ databases">
        <title>Studies in the Genomics of Life Span.</title>
        <authorList>
            <person name="Glass D."/>
        </authorList>
    </citation>
    <scope>NUCLEOTIDE SEQUENCE</scope>
    <source>
        <strain evidence="11">LTLLF</strain>
        <tissue evidence="11">Muscle</tissue>
    </source>
</reference>
<keyword evidence="5 9" id="KW-1133">Transmembrane helix</keyword>
<feature type="chain" id="PRO_5035148216" evidence="10">
    <location>
        <begin position="20"/>
        <end position="921"/>
    </location>
</feature>
<evidence type="ECO:0000256" key="7">
    <source>
        <dbReference type="ARBA" id="ARBA00023180"/>
    </source>
</evidence>
<name>A0A8J6GKF7_MICOH</name>
<feature type="compositionally biased region" description="Low complexity" evidence="8">
    <location>
        <begin position="469"/>
        <end position="480"/>
    </location>
</feature>
<feature type="transmembrane region" description="Helical" evidence="9">
    <location>
        <begin position="721"/>
        <end position="745"/>
    </location>
</feature>
<feature type="region of interest" description="Disordered" evidence="8">
    <location>
        <begin position="451"/>
        <end position="502"/>
    </location>
</feature>
<protein>
    <submittedName>
        <fullName evidence="11">SID1 transmembrane family member 1</fullName>
    </submittedName>
</protein>
<dbReference type="GO" id="GO:0051033">
    <property type="term" value="F:RNA transmembrane transporter activity"/>
    <property type="evidence" value="ECO:0007669"/>
    <property type="project" value="TreeGrafter"/>
</dbReference>
<keyword evidence="4 10" id="KW-0732">Signal</keyword>
<feature type="transmembrane region" description="Helical" evidence="9">
    <location>
        <begin position="836"/>
        <end position="856"/>
    </location>
</feature>
<dbReference type="GO" id="GO:0005764">
    <property type="term" value="C:lysosome"/>
    <property type="evidence" value="ECO:0007669"/>
    <property type="project" value="TreeGrafter"/>
</dbReference>
<evidence type="ECO:0000256" key="9">
    <source>
        <dbReference type="SAM" id="Phobius"/>
    </source>
</evidence>
<dbReference type="GO" id="GO:0005886">
    <property type="term" value="C:plasma membrane"/>
    <property type="evidence" value="ECO:0007669"/>
    <property type="project" value="TreeGrafter"/>
</dbReference>
<keyword evidence="7" id="KW-0325">Glycoprotein</keyword>
<feature type="transmembrane region" description="Helical" evidence="9">
    <location>
        <begin position="665"/>
        <end position="684"/>
    </location>
</feature>
<evidence type="ECO:0000256" key="4">
    <source>
        <dbReference type="ARBA" id="ARBA00022729"/>
    </source>
</evidence>
<feature type="transmembrane region" description="Helical" evidence="9">
    <location>
        <begin position="638"/>
        <end position="659"/>
    </location>
</feature>
<feature type="transmembrane region" description="Helical" evidence="9">
    <location>
        <begin position="538"/>
        <end position="558"/>
    </location>
</feature>
<comment type="subcellular location">
    <subcellularLocation>
        <location evidence="1">Membrane</location>
        <topology evidence="1">Multi-pass membrane protein</topology>
    </subcellularLocation>
</comment>
<feature type="signal peptide" evidence="10">
    <location>
        <begin position="1"/>
        <end position="19"/>
    </location>
</feature>
<evidence type="ECO:0000256" key="8">
    <source>
        <dbReference type="SAM" id="MobiDB-lite"/>
    </source>
</evidence>
<comment type="caution">
    <text evidence="11">The sequence shown here is derived from an EMBL/GenBank/DDBJ whole genome shotgun (WGS) entry which is preliminary data.</text>
</comment>
<evidence type="ECO:0000256" key="2">
    <source>
        <dbReference type="ARBA" id="ARBA00006618"/>
    </source>
</evidence>
<evidence type="ECO:0000313" key="11">
    <source>
        <dbReference type="EMBL" id="KAH0512820.1"/>
    </source>
</evidence>
<comment type="similarity">
    <text evidence="2">Belongs to the SID1 family.</text>
</comment>
<sequence>MLGCPRLALLCALPWLLRAAVPGHPAEPFAQSTELLRDPRDPARAADFDHVYNGVVNLSTEHIYSFNYTSHPGQVTAVRVHVNSSSENLDYPVLVVVRQQKAVLSWQVPLLFQGLYQRSYNYQEVSRTLCPSKATNETGPLQQLIFVDVASMAPHGAHYQLLVTKIKHFQVRTNVAFHFTASPSQPQKRLTAECLSRKRNEAQAKGVDKKCLHPKMKRQPCVNGHSPSLPPSPGGAPSPGQKFAAYHEYFLYKFPEDVDSVIIKVVSEKAYPCSVVSVQNTMCMFADIDRKQDVSHGYEEEVGDGDWVRTKNEEHPACPVYDLDYDVEFNGVYQSMTKKAAITLQKKDFPDEQFFVVFVIKPEDYACGGSFSIQENENQTWNLQRSKNLKVTIVPSIEGSVYVKSSLFSVFIFLGFYLGYLLAVLFHHVRFQRKSIDGSFGSSDGNMAVSHPITASTPEGSNYGAIDESSSSPGRQMSSSDGGQPCHSDTDSSVEESDFDTMPDIESDKNIIRTKVFLYLSDLSRKDRRIVSKKSKIYFWNIITIAVFYALPVMQLVITYQTVVNVTGNQDICYYNFLCAQPWGVLSAFNNILSNLGHVLLGFLFLLIVLRRDLLHRKALEAKDIFAMEYGIPKHFGLFYAMGIALMMEGVLSACYHVCPNYSNFQFDTSFMYMIAGLCMLKLYQARHPDINASAYSAYASFAAVITLTVLGVVFGKNDVWFWVIFSVVHILASLALSTQIYYMGRFKIDLGIFRRAVMVFYMDCVQQCSRPLYMDRMVLLIVGNLVNWSFAFFGLFCRPRDFASYMLGIFIFNLLLYLAFYIIMKLRSSEKILPLPLFCIVATAVVWAAALYFFFQNLSSWEGTPAESREKNRECVLLDFFDDHDIWHFLSATALFFSFLVLLTLDDDLDVVRRDQIPVF</sequence>
<dbReference type="InterPro" id="IPR025958">
    <property type="entry name" value="SID1_TM_fam"/>
</dbReference>
<evidence type="ECO:0000256" key="6">
    <source>
        <dbReference type="ARBA" id="ARBA00023136"/>
    </source>
</evidence>
<feature type="transmembrane region" description="Helical" evidence="9">
    <location>
        <begin position="696"/>
        <end position="715"/>
    </location>
</feature>
<evidence type="ECO:0000313" key="12">
    <source>
        <dbReference type="Proteomes" id="UP000710432"/>
    </source>
</evidence>